<protein>
    <submittedName>
        <fullName evidence="1">9357_t:CDS:1</fullName>
    </submittedName>
</protein>
<evidence type="ECO:0000313" key="2">
    <source>
        <dbReference type="Proteomes" id="UP000789525"/>
    </source>
</evidence>
<accession>A0ACA9MPM0</accession>
<comment type="caution">
    <text evidence="1">The sequence shown here is derived from an EMBL/GenBank/DDBJ whole genome shotgun (WGS) entry which is preliminary data.</text>
</comment>
<dbReference type="Proteomes" id="UP000789525">
    <property type="component" value="Unassembled WGS sequence"/>
</dbReference>
<proteinExistence type="predicted"/>
<name>A0ACA9MPM0_9GLOM</name>
<evidence type="ECO:0000313" key="1">
    <source>
        <dbReference type="EMBL" id="CAG8600542.1"/>
    </source>
</evidence>
<organism evidence="1 2">
    <name type="scientific">Acaulospora colombiana</name>
    <dbReference type="NCBI Taxonomy" id="27376"/>
    <lineage>
        <taxon>Eukaryota</taxon>
        <taxon>Fungi</taxon>
        <taxon>Fungi incertae sedis</taxon>
        <taxon>Mucoromycota</taxon>
        <taxon>Glomeromycotina</taxon>
        <taxon>Glomeromycetes</taxon>
        <taxon>Diversisporales</taxon>
        <taxon>Acaulosporaceae</taxon>
        <taxon>Acaulospora</taxon>
    </lineage>
</organism>
<sequence length="461" mass="49086">NPTNSSIFYVTDETEDGALNSLVLEHATGKVTPVASIPTQGGSPTHIGLVNNGSQLGVANYGGGSTFFATLEDDQLHFSNPQLLKFDQVPASNAHQVVASGNQVMVADLAADRVWRLTQDGSNNWSIETLTDGSLYTLHEKANTLSQQVLTPTLGDAQPDAVSSISIIPSDTPSSATLYAGELLMAHEPSTLIYASNREDPSPEGDAIAIFQTNPLTKVASIRTGLKHLRGVALVGENDAYLIAGGMNGGGIKIYERVSPDQGYLKEIASLAANVVEQPSSFIWAAQQESTVISGTTPITAPSATTPTTIQPTVSRSAGCRRFKIEANILERSLEILNAYIIKRGAAQRFSLITPVSPPALFLLSLFHSSVQALATKSLALSEKPMPQSSASNDEEHVIQQPGSSRGALNAPVYPPNGLYYVSDNHQWTNADKAQEKCKGRRHLTAGQSLPTTVSVYDHLD</sequence>
<dbReference type="EMBL" id="CAJVPT010013973">
    <property type="protein sequence ID" value="CAG8600542.1"/>
    <property type="molecule type" value="Genomic_DNA"/>
</dbReference>
<reference evidence="1" key="1">
    <citation type="submission" date="2021-06" db="EMBL/GenBank/DDBJ databases">
        <authorList>
            <person name="Kallberg Y."/>
            <person name="Tangrot J."/>
            <person name="Rosling A."/>
        </authorList>
    </citation>
    <scope>NUCLEOTIDE SEQUENCE</scope>
    <source>
        <strain evidence="1">CL356</strain>
    </source>
</reference>
<gene>
    <name evidence="1" type="ORF">ACOLOM_LOCUS6664</name>
</gene>
<feature type="non-terminal residue" evidence="1">
    <location>
        <position position="1"/>
    </location>
</feature>
<keyword evidence="2" id="KW-1185">Reference proteome</keyword>